<gene>
    <name evidence="1" type="ORF">L6164_028389</name>
</gene>
<accession>A0ACB9L5R2</accession>
<dbReference type="EMBL" id="CM039437">
    <property type="protein sequence ID" value="KAI4304997.1"/>
    <property type="molecule type" value="Genomic_DNA"/>
</dbReference>
<name>A0ACB9L5R2_BAUVA</name>
<organism evidence="1 2">
    <name type="scientific">Bauhinia variegata</name>
    <name type="common">Purple orchid tree</name>
    <name type="synonym">Phanera variegata</name>
    <dbReference type="NCBI Taxonomy" id="167791"/>
    <lineage>
        <taxon>Eukaryota</taxon>
        <taxon>Viridiplantae</taxon>
        <taxon>Streptophyta</taxon>
        <taxon>Embryophyta</taxon>
        <taxon>Tracheophyta</taxon>
        <taxon>Spermatophyta</taxon>
        <taxon>Magnoliopsida</taxon>
        <taxon>eudicotyledons</taxon>
        <taxon>Gunneridae</taxon>
        <taxon>Pentapetalae</taxon>
        <taxon>rosids</taxon>
        <taxon>fabids</taxon>
        <taxon>Fabales</taxon>
        <taxon>Fabaceae</taxon>
        <taxon>Cercidoideae</taxon>
        <taxon>Cercideae</taxon>
        <taxon>Bauhiniinae</taxon>
        <taxon>Bauhinia</taxon>
    </lineage>
</organism>
<dbReference type="Proteomes" id="UP000828941">
    <property type="component" value="Chromosome 12"/>
</dbReference>
<reference evidence="1 2" key="1">
    <citation type="journal article" date="2022" name="DNA Res.">
        <title>Chromosomal-level genome assembly of the orchid tree Bauhinia variegata (Leguminosae; Cercidoideae) supports the allotetraploid origin hypothesis of Bauhinia.</title>
        <authorList>
            <person name="Zhong Y."/>
            <person name="Chen Y."/>
            <person name="Zheng D."/>
            <person name="Pang J."/>
            <person name="Liu Y."/>
            <person name="Luo S."/>
            <person name="Meng S."/>
            <person name="Qian L."/>
            <person name="Wei D."/>
            <person name="Dai S."/>
            <person name="Zhou R."/>
        </authorList>
    </citation>
    <scope>NUCLEOTIDE SEQUENCE [LARGE SCALE GENOMIC DNA]</scope>
    <source>
        <strain evidence="1">BV-YZ2020</strain>
    </source>
</reference>
<comment type="caution">
    <text evidence="1">The sequence shown here is derived from an EMBL/GenBank/DDBJ whole genome shotgun (WGS) entry which is preliminary data.</text>
</comment>
<sequence>MNVSDEKEESSLNIYETHYFSSRLLELNEEDEVDDVHATKMIIRKGYRRISLHESLMYDVPNNDGLKRKLLSYAGEQWKAFNTSLTSRYVFGELKTTNTCEEYTYLNVETCHAFL</sequence>
<proteinExistence type="predicted"/>
<evidence type="ECO:0000313" key="2">
    <source>
        <dbReference type="Proteomes" id="UP000828941"/>
    </source>
</evidence>
<evidence type="ECO:0000313" key="1">
    <source>
        <dbReference type="EMBL" id="KAI4304997.1"/>
    </source>
</evidence>
<protein>
    <submittedName>
        <fullName evidence="1">Uncharacterized protein</fullName>
    </submittedName>
</protein>
<keyword evidence="2" id="KW-1185">Reference proteome</keyword>